<feature type="compositionally biased region" description="Pro residues" evidence="1">
    <location>
        <begin position="470"/>
        <end position="480"/>
    </location>
</feature>
<proteinExistence type="predicted"/>
<accession>A0AAV4EVD1</accession>
<organism evidence="2 3">
    <name type="scientific">Elysia marginata</name>
    <dbReference type="NCBI Taxonomy" id="1093978"/>
    <lineage>
        <taxon>Eukaryota</taxon>
        <taxon>Metazoa</taxon>
        <taxon>Spiralia</taxon>
        <taxon>Lophotrochozoa</taxon>
        <taxon>Mollusca</taxon>
        <taxon>Gastropoda</taxon>
        <taxon>Heterobranchia</taxon>
        <taxon>Euthyneura</taxon>
        <taxon>Panpulmonata</taxon>
        <taxon>Sacoglossa</taxon>
        <taxon>Placobranchoidea</taxon>
        <taxon>Plakobranchidae</taxon>
        <taxon>Elysia</taxon>
    </lineage>
</organism>
<sequence length="647" mass="69249">MPFYRCYQKHLRGLHRLLLQCDLFTPNRLAPSATPTTCSSNSTPPTATTAPTPTSPGVELSTSSSSVAPSFELSSNSNAERDSTFLPPAEAAPSEPQSGLTNPVFYDDPRERAFCLGDNSDYPCQQDSARAREVIQTFNDTLDGVPIQQNARSEPGACSTRSRSRQHFINQLDCDNQNSSEGDGFSSCSICHLKPQATNHQWVQAADQPRQHEEGSDHQPQNQYVDAIHEPSFLTHASLSRPSNSCRDSNCDRYKQNKKNLTTTVPPKTASCEEDNTSVVASPEAAASPVTTSGYSNQSVDSRKKTARVSWNLGPEEPTDLTQCHNNNTKTLPCVDLVSTAPTTTPPHSSPASPRSTATLQPAAQLPLTSNLNFSRNNNRNHSPRHNHTEDRNYYNTNRYQPLYEEDHNSAQIPPPGRDHHYPYHNHHHRQRDYPYHILPPQEAQPAATKTTPPPPPPPESPDGSGGRSSPPPPPPPPQVPAGSSRKTTSGLAAGPRRKPPAPLRPGVAAGPGVTRGGTTSGSVPSVNAAMSCPSGQACSMGGGGSNGGGGNGNGGTTGTEVQRRNLGFGGSGTSSANTGPGKRSLQHQNPEKHMEACARMPDEDITVLDENPVLIVPVQEPEPRPSTKISLPTVKSKVGVAGATKR</sequence>
<feature type="region of interest" description="Disordered" evidence="1">
    <location>
        <begin position="407"/>
        <end position="430"/>
    </location>
</feature>
<gene>
    <name evidence="2" type="ORF">ElyMa_005506500</name>
</gene>
<comment type="caution">
    <text evidence="2">The sequence shown here is derived from an EMBL/GenBank/DDBJ whole genome shotgun (WGS) entry which is preliminary data.</text>
</comment>
<feature type="compositionally biased region" description="Low complexity" evidence="1">
    <location>
        <begin position="277"/>
        <end position="293"/>
    </location>
</feature>
<keyword evidence="3" id="KW-1185">Reference proteome</keyword>
<protein>
    <submittedName>
        <fullName evidence="2">Uncharacterized protein</fullName>
    </submittedName>
</protein>
<name>A0AAV4EVD1_9GAST</name>
<feature type="region of interest" description="Disordered" evidence="1">
    <location>
        <begin position="339"/>
        <end position="393"/>
    </location>
</feature>
<feature type="region of interest" description="Disordered" evidence="1">
    <location>
        <begin position="32"/>
        <end position="104"/>
    </location>
</feature>
<feature type="compositionally biased region" description="Low complexity" evidence="1">
    <location>
        <begin position="32"/>
        <end position="56"/>
    </location>
</feature>
<reference evidence="2 3" key="1">
    <citation type="journal article" date="2021" name="Elife">
        <title>Chloroplast acquisition without the gene transfer in kleptoplastic sea slugs, Plakobranchus ocellatus.</title>
        <authorList>
            <person name="Maeda T."/>
            <person name="Takahashi S."/>
            <person name="Yoshida T."/>
            <person name="Shimamura S."/>
            <person name="Takaki Y."/>
            <person name="Nagai Y."/>
            <person name="Toyoda A."/>
            <person name="Suzuki Y."/>
            <person name="Arimoto A."/>
            <person name="Ishii H."/>
            <person name="Satoh N."/>
            <person name="Nishiyama T."/>
            <person name="Hasebe M."/>
            <person name="Maruyama T."/>
            <person name="Minagawa J."/>
            <person name="Obokata J."/>
            <person name="Shigenobu S."/>
        </authorList>
    </citation>
    <scope>NUCLEOTIDE SEQUENCE [LARGE SCALE GENOMIC DNA]</scope>
</reference>
<feature type="region of interest" description="Disordered" evidence="1">
    <location>
        <begin position="257"/>
        <end position="307"/>
    </location>
</feature>
<feature type="compositionally biased region" description="Low complexity" evidence="1">
    <location>
        <begin position="87"/>
        <end position="96"/>
    </location>
</feature>
<evidence type="ECO:0000313" key="3">
    <source>
        <dbReference type="Proteomes" id="UP000762676"/>
    </source>
</evidence>
<evidence type="ECO:0000256" key="1">
    <source>
        <dbReference type="SAM" id="MobiDB-lite"/>
    </source>
</evidence>
<dbReference type="AlphaFoldDB" id="A0AAV4EVD1"/>
<feature type="compositionally biased region" description="Low complexity" evidence="1">
    <location>
        <begin position="370"/>
        <end position="381"/>
    </location>
</feature>
<feature type="compositionally biased region" description="Low complexity" evidence="1">
    <location>
        <begin position="350"/>
        <end position="359"/>
    </location>
</feature>
<dbReference type="Proteomes" id="UP000762676">
    <property type="component" value="Unassembled WGS sequence"/>
</dbReference>
<feature type="compositionally biased region" description="Polar residues" evidence="1">
    <location>
        <begin position="60"/>
        <end position="78"/>
    </location>
</feature>
<feature type="compositionally biased region" description="Gly residues" evidence="1">
    <location>
        <begin position="541"/>
        <end position="558"/>
    </location>
</feature>
<feature type="region of interest" description="Disordered" evidence="1">
    <location>
        <begin position="445"/>
        <end position="594"/>
    </location>
</feature>
<evidence type="ECO:0000313" key="2">
    <source>
        <dbReference type="EMBL" id="GFR64413.1"/>
    </source>
</evidence>
<feature type="compositionally biased region" description="Pro residues" evidence="1">
    <location>
        <begin position="452"/>
        <end position="461"/>
    </location>
</feature>
<dbReference type="EMBL" id="BMAT01010983">
    <property type="protein sequence ID" value="GFR64413.1"/>
    <property type="molecule type" value="Genomic_DNA"/>
</dbReference>